<dbReference type="GO" id="GO:0003723">
    <property type="term" value="F:RNA binding"/>
    <property type="evidence" value="ECO:0007669"/>
    <property type="project" value="UniProtKB-UniRule"/>
</dbReference>
<protein>
    <submittedName>
        <fullName evidence="10">HIV Tat-specific factor 1</fullName>
    </submittedName>
</protein>
<feature type="region of interest" description="Disordered" evidence="7">
    <location>
        <begin position="58"/>
        <end position="147"/>
    </location>
</feature>
<evidence type="ECO:0000313" key="9">
    <source>
        <dbReference type="EMBL" id="JAC68603.1"/>
    </source>
</evidence>
<dbReference type="EMBL" id="GBEZ01010809">
    <property type="protein sequence ID" value="JAC74913.1"/>
    <property type="molecule type" value="Transcribed_RNA"/>
</dbReference>
<keyword evidence="3" id="KW-0677">Repeat</keyword>
<dbReference type="EMBL" id="GBEZ01017764">
    <property type="protein sequence ID" value="JAC68603.1"/>
    <property type="molecule type" value="Transcribed_RNA"/>
</dbReference>
<evidence type="ECO:0000259" key="8">
    <source>
        <dbReference type="PROSITE" id="PS50102"/>
    </source>
</evidence>
<feature type="region of interest" description="Disordered" evidence="7">
    <location>
        <begin position="314"/>
        <end position="353"/>
    </location>
</feature>
<dbReference type="Pfam" id="PF00076">
    <property type="entry name" value="RRM_1"/>
    <property type="match status" value="2"/>
</dbReference>
<accession>A0A061RSF3</accession>
<dbReference type="SUPFAM" id="SSF54928">
    <property type="entry name" value="RNA-binding domain, RBD"/>
    <property type="match status" value="1"/>
</dbReference>
<keyword evidence="5" id="KW-0508">mRNA splicing</keyword>
<evidence type="ECO:0000256" key="5">
    <source>
        <dbReference type="ARBA" id="ARBA00023187"/>
    </source>
</evidence>
<evidence type="ECO:0000256" key="6">
    <source>
        <dbReference type="PROSITE-ProRule" id="PRU00176"/>
    </source>
</evidence>
<dbReference type="InterPro" id="IPR034393">
    <property type="entry name" value="TatSF1-like"/>
</dbReference>
<dbReference type="PROSITE" id="PS50102">
    <property type="entry name" value="RRM"/>
    <property type="match status" value="1"/>
</dbReference>
<dbReference type="InterPro" id="IPR012677">
    <property type="entry name" value="Nucleotide-bd_a/b_plait_sf"/>
</dbReference>
<comment type="similarity">
    <text evidence="1">Belongs to the HTATSF1 family.</text>
</comment>
<reference evidence="10" key="1">
    <citation type="submission" date="2014-05" db="EMBL/GenBank/DDBJ databases">
        <title>The transcriptome of the halophilic microalga Tetraselmis sp. GSL018 isolated from the Great Salt Lake, Utah.</title>
        <authorList>
            <person name="Jinkerson R.E."/>
            <person name="D'Adamo S."/>
            <person name="Posewitz M.C."/>
        </authorList>
    </citation>
    <scope>NUCLEOTIDE SEQUENCE</scope>
    <source>
        <strain evidence="10">GSL018</strain>
    </source>
</reference>
<dbReference type="CDD" id="cd12281">
    <property type="entry name" value="RRM1_TatSF1_like"/>
    <property type="match status" value="1"/>
</dbReference>
<organism evidence="10">
    <name type="scientific">Tetraselmis sp. GSL018</name>
    <dbReference type="NCBI Taxonomy" id="582737"/>
    <lineage>
        <taxon>Eukaryota</taxon>
        <taxon>Viridiplantae</taxon>
        <taxon>Chlorophyta</taxon>
        <taxon>core chlorophytes</taxon>
        <taxon>Chlorodendrophyceae</taxon>
        <taxon>Chlorodendrales</taxon>
        <taxon>Chlorodendraceae</taxon>
        <taxon>Tetraselmis</taxon>
    </lineage>
</organism>
<keyword evidence="4 6" id="KW-0694">RNA-binding</keyword>
<feature type="compositionally biased region" description="Basic residues" evidence="7">
    <location>
        <begin position="338"/>
        <end position="347"/>
    </location>
</feature>
<dbReference type="InterPro" id="IPR025640">
    <property type="entry name" value="GYF_2"/>
</dbReference>
<evidence type="ECO:0000256" key="4">
    <source>
        <dbReference type="ARBA" id="ARBA00022884"/>
    </source>
</evidence>
<dbReference type="InterPro" id="IPR035979">
    <property type="entry name" value="RBD_domain_sf"/>
</dbReference>
<sequence>MTTPSTQGSGWFYLGPENKPVGPVQKTQLQELVGSGSLPPKTLVWSDGMAEWQPWEALPSKQAPSRGAAAAKATVAAAPTPVAHTADAPPDPDAELENLMGEISAIEAEVEKKKRRPGAADDAAAEPLPLRKESPPPEEKQFTDDDGTVYRWDSALRAFKPVDEPLEYTVEEMVFRPEEETIPVPKAGNLAEAKAAEEEAPLTGIKRQRAEAMQAEREKIARAKEAKKDEKPEGWFELKKNTSVYVSGLPSDVSVEEVKDAFGRCGIIKENDDRTPRIKLYQDKATGMLKGDGLVTFLKEPSVEIACTIMDGAPLRPNGPPMSVSVAQFEKKPDRQPSKKPGKKPNKKQVVNQEKRLGWEGFDDFKKPEEVTVILKHMFTLEEMQLNPNLREELEEDVASECSKLGAIERLRVFATNPEGVISVRFKFEDAAAECIKLMNGRFFAGRQIVAHMYDGVTNYNVKLKESEEEQAARLEAFTREIENS</sequence>
<dbReference type="FunFam" id="3.30.70.330:FF:000329">
    <property type="entry name" value="splicing factor U2AF-associated protein 2"/>
    <property type="match status" value="1"/>
</dbReference>
<feature type="compositionally biased region" description="Basic and acidic residues" evidence="7">
    <location>
        <begin position="129"/>
        <end position="143"/>
    </location>
</feature>
<dbReference type="PANTHER" id="PTHR15608:SF0">
    <property type="entry name" value="HIV TAT-SPECIFIC FACTOR 1"/>
    <property type="match status" value="1"/>
</dbReference>
<dbReference type="CDD" id="cd12285">
    <property type="entry name" value="RRM3_RBM39_like"/>
    <property type="match status" value="1"/>
</dbReference>
<feature type="domain" description="RRM" evidence="8">
    <location>
        <begin position="242"/>
        <end position="329"/>
    </location>
</feature>
<keyword evidence="2" id="KW-0507">mRNA processing</keyword>
<evidence type="ECO:0000256" key="2">
    <source>
        <dbReference type="ARBA" id="ARBA00022664"/>
    </source>
</evidence>
<dbReference type="FunFam" id="3.30.70.330:FF:000105">
    <property type="entry name" value="HIV Tat-specific factor 1 homolog"/>
    <property type="match status" value="1"/>
</dbReference>
<dbReference type="InterPro" id="IPR000504">
    <property type="entry name" value="RRM_dom"/>
</dbReference>
<evidence type="ECO:0000256" key="7">
    <source>
        <dbReference type="SAM" id="MobiDB-lite"/>
    </source>
</evidence>
<dbReference type="GO" id="GO:0000398">
    <property type="term" value="P:mRNA splicing, via spliceosome"/>
    <property type="evidence" value="ECO:0007669"/>
    <property type="project" value="InterPro"/>
</dbReference>
<dbReference type="GO" id="GO:0005686">
    <property type="term" value="C:U2 snRNP"/>
    <property type="evidence" value="ECO:0007669"/>
    <property type="project" value="TreeGrafter"/>
</dbReference>
<dbReference type="GO" id="GO:0005684">
    <property type="term" value="C:U2-type spliceosomal complex"/>
    <property type="evidence" value="ECO:0007669"/>
    <property type="project" value="TreeGrafter"/>
</dbReference>
<dbReference type="SMART" id="SM00360">
    <property type="entry name" value="RRM"/>
    <property type="match status" value="2"/>
</dbReference>
<feature type="compositionally biased region" description="Low complexity" evidence="7">
    <location>
        <begin position="68"/>
        <end position="88"/>
    </location>
</feature>
<evidence type="ECO:0000256" key="1">
    <source>
        <dbReference type="ARBA" id="ARBA00007747"/>
    </source>
</evidence>
<name>A0A061RSF3_9CHLO</name>
<dbReference type="Gene3D" id="3.30.70.330">
    <property type="match status" value="2"/>
</dbReference>
<evidence type="ECO:0000313" key="10">
    <source>
        <dbReference type="EMBL" id="JAC74913.1"/>
    </source>
</evidence>
<dbReference type="InterPro" id="IPR034392">
    <property type="entry name" value="TatSF1-like_RRM1"/>
</dbReference>
<proteinExistence type="inferred from homology"/>
<dbReference type="PANTHER" id="PTHR15608">
    <property type="entry name" value="SPLICING FACTOR U2AF-ASSOCIATED PROTEIN 2"/>
    <property type="match status" value="1"/>
</dbReference>
<gene>
    <name evidence="10" type="primary">HTATSF1</name>
    <name evidence="10" type="ORF">TSPGSL018_24674</name>
    <name evidence="9" type="ORF">TSPGSL018_8346</name>
</gene>
<evidence type="ECO:0000256" key="3">
    <source>
        <dbReference type="ARBA" id="ARBA00022737"/>
    </source>
</evidence>
<dbReference type="Pfam" id="PF14237">
    <property type="entry name" value="GYF_2"/>
    <property type="match status" value="1"/>
</dbReference>
<dbReference type="AlphaFoldDB" id="A0A061RSF3"/>